<keyword evidence="6" id="KW-0736">Signalosome</keyword>
<evidence type="ECO:0000256" key="7">
    <source>
        <dbReference type="ARBA" id="ARBA00023242"/>
    </source>
</evidence>
<name>A0A0X3NVI1_SCHSO</name>
<dbReference type="Pfam" id="PF01399">
    <property type="entry name" value="PCI"/>
    <property type="match status" value="1"/>
</dbReference>
<dbReference type="PANTHER" id="PTHR10758:SF1">
    <property type="entry name" value="COP9 SIGNALOSOME COMPLEX SUBUNIT 3"/>
    <property type="match status" value="1"/>
</dbReference>
<comment type="similarity">
    <text evidence="3">Belongs to the CSN3 family.</text>
</comment>
<comment type="subcellular location">
    <subcellularLocation>
        <location evidence="2">Cytoplasm</location>
    </subcellularLocation>
    <subcellularLocation>
        <location evidence="1">Nucleus</location>
    </subcellularLocation>
</comment>
<dbReference type="GO" id="GO:0005737">
    <property type="term" value="C:cytoplasm"/>
    <property type="evidence" value="ECO:0007669"/>
    <property type="project" value="UniProtKB-SubCell"/>
</dbReference>
<dbReference type="PANTHER" id="PTHR10758">
    <property type="entry name" value="26S PROTEASOME NON-ATPASE REGULATORY SUBUNIT 3/COP9 SIGNALOSOME COMPLEX SUBUNIT 3"/>
    <property type="match status" value="1"/>
</dbReference>
<sequence>MASGNLQALVLAIERAETCPAQIKLIEKNADLIKRNAANMDGVLERFGVHKWTCIHAAVIRAKLSITNQVDSELLISQTRSLFLHCNVEHLREIKPVVCSICREFTIYLTSRGMALRGIPIILMAIEKVRNSPEQLTSIHADVCQLALSAKCFKPVLPLLDTDILDSECDKNAFGLQDALLYFYYGGMIYGALRKWDRSLHFFNMCFMIPISTQRSILDEAAKKHLLVSLIHQGKYPPDGVYLESIHSLMPTRQGTFDKYRALSNAFSSPDPATLARVIDNEAETFRADKNFGLVKQLLDRHIKCRIQNLTKTFMTLSLSDLAARVHLSDAAEAEHHLLEMIPSKSIHVRINQEDETVRFLDDAERYDSAEMLKVLSQKMEKAMNLEKKMMQMSDQLALVLAASKKQSSVVQ</sequence>
<evidence type="ECO:0000259" key="8">
    <source>
        <dbReference type="PROSITE" id="PS50250"/>
    </source>
</evidence>
<evidence type="ECO:0000256" key="1">
    <source>
        <dbReference type="ARBA" id="ARBA00004123"/>
    </source>
</evidence>
<evidence type="ECO:0000256" key="4">
    <source>
        <dbReference type="ARBA" id="ARBA00014878"/>
    </source>
</evidence>
<evidence type="ECO:0000256" key="5">
    <source>
        <dbReference type="ARBA" id="ARBA00022490"/>
    </source>
</evidence>
<proteinExistence type="inferred from homology"/>
<dbReference type="SMART" id="SM00088">
    <property type="entry name" value="PINT"/>
    <property type="match status" value="1"/>
</dbReference>
<keyword evidence="5" id="KW-0963">Cytoplasm</keyword>
<dbReference type="GO" id="GO:0008180">
    <property type="term" value="C:COP9 signalosome"/>
    <property type="evidence" value="ECO:0007669"/>
    <property type="project" value="UniProtKB-KW"/>
</dbReference>
<protein>
    <recommendedName>
        <fullName evidence="4">COP9 signalosome complex subunit 3</fullName>
    </recommendedName>
</protein>
<dbReference type="EMBL" id="GEEE01019872">
    <property type="protein sequence ID" value="JAP43353.1"/>
    <property type="molecule type" value="Transcribed_RNA"/>
</dbReference>
<dbReference type="SUPFAM" id="SSF46785">
    <property type="entry name" value="Winged helix' DNA-binding domain"/>
    <property type="match status" value="1"/>
</dbReference>
<dbReference type="InterPro" id="IPR050756">
    <property type="entry name" value="CSN3"/>
</dbReference>
<evidence type="ECO:0000256" key="6">
    <source>
        <dbReference type="ARBA" id="ARBA00022790"/>
    </source>
</evidence>
<reference evidence="9" key="1">
    <citation type="submission" date="2016-01" db="EMBL/GenBank/DDBJ databases">
        <title>Reference transcriptome for the parasite Schistocephalus solidus: insights into the molecular evolution of parasitism.</title>
        <authorList>
            <person name="Hebert F.O."/>
            <person name="Grambauer S."/>
            <person name="Barber I."/>
            <person name="Landry C.R."/>
            <person name="Aubin-Horth N."/>
        </authorList>
    </citation>
    <scope>NUCLEOTIDE SEQUENCE</scope>
</reference>
<evidence type="ECO:0000256" key="3">
    <source>
        <dbReference type="ARBA" id="ARBA00007084"/>
    </source>
</evidence>
<organism evidence="9">
    <name type="scientific">Schistocephalus solidus</name>
    <name type="common">Tapeworm</name>
    <dbReference type="NCBI Taxonomy" id="70667"/>
    <lineage>
        <taxon>Eukaryota</taxon>
        <taxon>Metazoa</taxon>
        <taxon>Spiralia</taxon>
        <taxon>Lophotrochozoa</taxon>
        <taxon>Platyhelminthes</taxon>
        <taxon>Cestoda</taxon>
        <taxon>Eucestoda</taxon>
        <taxon>Diphyllobothriidea</taxon>
        <taxon>Diphyllobothriidae</taxon>
        <taxon>Schistocephalus</taxon>
    </lineage>
</organism>
<dbReference type="GO" id="GO:0006511">
    <property type="term" value="P:ubiquitin-dependent protein catabolic process"/>
    <property type="evidence" value="ECO:0007669"/>
    <property type="project" value="TreeGrafter"/>
</dbReference>
<dbReference type="InterPro" id="IPR036390">
    <property type="entry name" value="WH_DNA-bd_sf"/>
</dbReference>
<dbReference type="PROSITE" id="PS50250">
    <property type="entry name" value="PCI"/>
    <property type="match status" value="1"/>
</dbReference>
<dbReference type="Pfam" id="PF22788">
    <property type="entry name" value="COP9_hel_rpt"/>
    <property type="match status" value="1"/>
</dbReference>
<dbReference type="InterPro" id="IPR055089">
    <property type="entry name" value="COP9_N"/>
</dbReference>
<dbReference type="AlphaFoldDB" id="A0A0X3NVI1"/>
<gene>
    <name evidence="9" type="primary">CSN3</name>
    <name evidence="9" type="ORF">TR138354</name>
</gene>
<evidence type="ECO:0000256" key="2">
    <source>
        <dbReference type="ARBA" id="ARBA00004496"/>
    </source>
</evidence>
<keyword evidence="7" id="KW-0539">Nucleus</keyword>
<feature type="domain" description="PCI" evidence="8">
    <location>
        <begin position="194"/>
        <end position="365"/>
    </location>
</feature>
<evidence type="ECO:0000313" key="9">
    <source>
        <dbReference type="EMBL" id="JAP43353.1"/>
    </source>
</evidence>
<dbReference type="InterPro" id="IPR000717">
    <property type="entry name" value="PCI_dom"/>
</dbReference>
<accession>A0A0X3NVI1</accession>